<evidence type="ECO:0000256" key="2">
    <source>
        <dbReference type="ARBA" id="ARBA00023043"/>
    </source>
</evidence>
<organism evidence="4 5">
    <name type="scientific">Emiliania huxleyi (strain CCMP1516)</name>
    <dbReference type="NCBI Taxonomy" id="280463"/>
    <lineage>
        <taxon>Eukaryota</taxon>
        <taxon>Haptista</taxon>
        <taxon>Haptophyta</taxon>
        <taxon>Prymnesiophyceae</taxon>
        <taxon>Isochrysidales</taxon>
        <taxon>Noelaerhabdaceae</taxon>
        <taxon>Emiliania</taxon>
    </lineage>
</organism>
<dbReference type="KEGG" id="ehx:EMIHUDRAFT_353576"/>
<dbReference type="RefSeq" id="XP_005758507.1">
    <property type="nucleotide sequence ID" value="XM_005758450.1"/>
</dbReference>
<accession>A0A0D3JW43</accession>
<dbReference type="PANTHER" id="PTHR24201">
    <property type="entry name" value="ANK_REP_REGION DOMAIN-CONTAINING PROTEIN"/>
    <property type="match status" value="1"/>
</dbReference>
<dbReference type="KEGG" id="ehx:EMIHUDRAFT_359625"/>
<dbReference type="STRING" id="2903.R1B8U7"/>
<dbReference type="EnsemblProtists" id="EOD06078">
    <property type="protein sequence ID" value="EOD06078"/>
    <property type="gene ID" value="EMIHUDRAFT_359625"/>
</dbReference>
<evidence type="ECO:0000256" key="1">
    <source>
        <dbReference type="ARBA" id="ARBA00022737"/>
    </source>
</evidence>
<reference evidence="4" key="2">
    <citation type="submission" date="2024-10" db="UniProtKB">
        <authorList>
            <consortium name="EnsemblProtists"/>
        </authorList>
    </citation>
    <scope>IDENTIFICATION</scope>
</reference>
<reference evidence="5" key="1">
    <citation type="journal article" date="2013" name="Nature">
        <title>Pan genome of the phytoplankton Emiliania underpins its global distribution.</title>
        <authorList>
            <person name="Read B.A."/>
            <person name="Kegel J."/>
            <person name="Klute M.J."/>
            <person name="Kuo A."/>
            <person name="Lefebvre S.C."/>
            <person name="Maumus F."/>
            <person name="Mayer C."/>
            <person name="Miller J."/>
            <person name="Monier A."/>
            <person name="Salamov A."/>
            <person name="Young J."/>
            <person name="Aguilar M."/>
            <person name="Claverie J.M."/>
            <person name="Frickenhaus S."/>
            <person name="Gonzalez K."/>
            <person name="Herman E.K."/>
            <person name="Lin Y.C."/>
            <person name="Napier J."/>
            <person name="Ogata H."/>
            <person name="Sarno A.F."/>
            <person name="Shmutz J."/>
            <person name="Schroeder D."/>
            <person name="de Vargas C."/>
            <person name="Verret F."/>
            <person name="von Dassow P."/>
            <person name="Valentin K."/>
            <person name="Van de Peer Y."/>
            <person name="Wheeler G."/>
            <person name="Dacks J.B."/>
            <person name="Delwiche C.F."/>
            <person name="Dyhrman S.T."/>
            <person name="Glockner G."/>
            <person name="John U."/>
            <person name="Richards T."/>
            <person name="Worden A.Z."/>
            <person name="Zhang X."/>
            <person name="Grigoriev I.V."/>
            <person name="Allen A.E."/>
            <person name="Bidle K."/>
            <person name="Borodovsky M."/>
            <person name="Bowler C."/>
            <person name="Brownlee C."/>
            <person name="Cock J.M."/>
            <person name="Elias M."/>
            <person name="Gladyshev V.N."/>
            <person name="Groth M."/>
            <person name="Guda C."/>
            <person name="Hadaegh A."/>
            <person name="Iglesias-Rodriguez M.D."/>
            <person name="Jenkins J."/>
            <person name="Jones B.M."/>
            <person name="Lawson T."/>
            <person name="Leese F."/>
            <person name="Lindquist E."/>
            <person name="Lobanov A."/>
            <person name="Lomsadze A."/>
            <person name="Malik S.B."/>
            <person name="Marsh M.E."/>
            <person name="Mackinder L."/>
            <person name="Mock T."/>
            <person name="Mueller-Roeber B."/>
            <person name="Pagarete A."/>
            <person name="Parker M."/>
            <person name="Probert I."/>
            <person name="Quesneville H."/>
            <person name="Raines C."/>
            <person name="Rensing S.A."/>
            <person name="Riano-Pachon D.M."/>
            <person name="Richier S."/>
            <person name="Rokitta S."/>
            <person name="Shiraiwa Y."/>
            <person name="Soanes D.M."/>
            <person name="van der Giezen M."/>
            <person name="Wahlund T.M."/>
            <person name="Williams B."/>
            <person name="Wilson W."/>
            <person name="Wolfe G."/>
            <person name="Wurch L.L."/>
        </authorList>
    </citation>
    <scope>NUCLEOTIDE SEQUENCE</scope>
</reference>
<proteinExistence type="predicted"/>
<dbReference type="Pfam" id="PF12796">
    <property type="entry name" value="Ank_2"/>
    <property type="match status" value="1"/>
</dbReference>
<evidence type="ECO:0000313" key="4">
    <source>
        <dbReference type="EnsemblProtists" id="EOD27728"/>
    </source>
</evidence>
<sequence>MPSDYDIAAAREAARRAKANSTSDWWTAVEKGEQTRMKQLLADGQDVNAQDAMCEWPALYYAAWKNRLWQAELLLASGADVALQSREGDTAVHIAAMYGSLSMLTLMLSSKVVDSKNERGLTPLDLAKQKRKFECVGALQKAPPWSATPHHLTTRAPTATLPSAP</sequence>
<keyword evidence="5" id="KW-1185">Reference proteome</keyword>
<dbReference type="InterPro" id="IPR036770">
    <property type="entry name" value="Ankyrin_rpt-contain_sf"/>
</dbReference>
<dbReference type="Gene3D" id="1.25.40.20">
    <property type="entry name" value="Ankyrin repeat-containing domain"/>
    <property type="match status" value="1"/>
</dbReference>
<evidence type="ECO:0000313" key="5">
    <source>
        <dbReference type="Proteomes" id="UP000013827"/>
    </source>
</evidence>
<dbReference type="SMART" id="SM00248">
    <property type="entry name" value="ANK"/>
    <property type="match status" value="3"/>
</dbReference>
<dbReference type="AlphaFoldDB" id="A0A0D3JW43"/>
<feature type="compositionally biased region" description="Polar residues" evidence="3">
    <location>
        <begin position="155"/>
        <end position="165"/>
    </location>
</feature>
<evidence type="ECO:0008006" key="6">
    <source>
        <dbReference type="Google" id="ProtNLM"/>
    </source>
</evidence>
<dbReference type="RefSeq" id="XP_005780157.1">
    <property type="nucleotide sequence ID" value="XM_005780100.1"/>
</dbReference>
<dbReference type="EnsemblProtists" id="EOD27728">
    <property type="protein sequence ID" value="EOD27728"/>
    <property type="gene ID" value="EMIHUDRAFT_353576"/>
</dbReference>
<feature type="region of interest" description="Disordered" evidence="3">
    <location>
        <begin position="143"/>
        <end position="165"/>
    </location>
</feature>
<protein>
    <recommendedName>
        <fullName evidence="6">Ankyrin repeat protein</fullName>
    </recommendedName>
</protein>
<keyword evidence="2" id="KW-0040">ANK repeat</keyword>
<dbReference type="SUPFAM" id="SSF48403">
    <property type="entry name" value="Ankyrin repeat"/>
    <property type="match status" value="1"/>
</dbReference>
<keyword evidence="1" id="KW-0677">Repeat</keyword>
<dbReference type="InterPro" id="IPR002110">
    <property type="entry name" value="Ankyrin_rpt"/>
</dbReference>
<dbReference type="eggNOG" id="KOG0504">
    <property type="taxonomic scope" value="Eukaryota"/>
</dbReference>
<name>A0A0D3JW43_EMIH1</name>
<dbReference type="GeneID" id="17273274"/>
<dbReference type="GeneID" id="17252335"/>
<dbReference type="HOGENOM" id="CLU_1613857_0_0_1"/>
<dbReference type="InterPro" id="IPR050776">
    <property type="entry name" value="Ank_Repeat/CDKN_Inhibitor"/>
</dbReference>
<dbReference type="PaxDb" id="2903-EOD06078"/>
<dbReference type="Proteomes" id="UP000013827">
    <property type="component" value="Unassembled WGS sequence"/>
</dbReference>
<evidence type="ECO:0000256" key="3">
    <source>
        <dbReference type="SAM" id="MobiDB-lite"/>
    </source>
</evidence>